<organism evidence="1 2">
    <name type="scientific">Denticeps clupeoides</name>
    <name type="common">denticle herring</name>
    <dbReference type="NCBI Taxonomy" id="299321"/>
    <lineage>
        <taxon>Eukaryota</taxon>
        <taxon>Metazoa</taxon>
        <taxon>Chordata</taxon>
        <taxon>Craniata</taxon>
        <taxon>Vertebrata</taxon>
        <taxon>Euteleostomi</taxon>
        <taxon>Actinopterygii</taxon>
        <taxon>Neopterygii</taxon>
        <taxon>Teleostei</taxon>
        <taxon>Clupei</taxon>
        <taxon>Clupeiformes</taxon>
        <taxon>Denticipitoidei</taxon>
        <taxon>Denticipitidae</taxon>
        <taxon>Denticeps</taxon>
    </lineage>
</organism>
<reference evidence="1" key="3">
    <citation type="submission" date="2025-09" db="UniProtKB">
        <authorList>
            <consortium name="Ensembl"/>
        </authorList>
    </citation>
    <scope>IDENTIFICATION</scope>
</reference>
<protein>
    <recommendedName>
        <fullName evidence="3">Secreted protein</fullName>
    </recommendedName>
</protein>
<dbReference type="Ensembl" id="ENSDCDT00010004137.1">
    <property type="protein sequence ID" value="ENSDCDP00010003983.1"/>
    <property type="gene ID" value="ENSDCDG00010001802.1"/>
</dbReference>
<keyword evidence="2" id="KW-1185">Reference proteome</keyword>
<name>A0AAY4A3Z8_9TELE</name>
<dbReference type="AlphaFoldDB" id="A0AAY4A3Z8"/>
<accession>A0AAY4A3Z8</accession>
<evidence type="ECO:0000313" key="1">
    <source>
        <dbReference type="Ensembl" id="ENSDCDP00010003983.1"/>
    </source>
</evidence>
<dbReference type="Proteomes" id="UP000694580">
    <property type="component" value="Chromosome 6"/>
</dbReference>
<reference evidence="1" key="2">
    <citation type="submission" date="2025-08" db="UniProtKB">
        <authorList>
            <consortium name="Ensembl"/>
        </authorList>
    </citation>
    <scope>IDENTIFICATION</scope>
</reference>
<reference evidence="1 2" key="1">
    <citation type="submission" date="2020-06" db="EMBL/GenBank/DDBJ databases">
        <authorList>
            <consortium name="Wellcome Sanger Institute Data Sharing"/>
        </authorList>
    </citation>
    <scope>NUCLEOTIDE SEQUENCE [LARGE SCALE GENOMIC DNA]</scope>
</reference>
<proteinExistence type="predicted"/>
<sequence>MSTQHTPSSPLLLCVCGFILQPKHSFRIFSGSLSQHHSLCCTEGCCPSAQLSAHCKPHPFPPSTGPTNSCSRAGRELFTHFRSRVKTKQGRVHPCHAKPAPDNVLL</sequence>
<evidence type="ECO:0008006" key="3">
    <source>
        <dbReference type="Google" id="ProtNLM"/>
    </source>
</evidence>
<evidence type="ECO:0000313" key="2">
    <source>
        <dbReference type="Proteomes" id="UP000694580"/>
    </source>
</evidence>